<reference evidence="2" key="1">
    <citation type="journal article" date="2019" name="Int. J. Syst. Evol. Microbiol.">
        <title>The Global Catalogue of Microorganisms (GCM) 10K type strain sequencing project: providing services to taxonomists for standard genome sequencing and annotation.</title>
        <authorList>
            <consortium name="The Broad Institute Genomics Platform"/>
            <consortium name="The Broad Institute Genome Sequencing Center for Infectious Disease"/>
            <person name="Wu L."/>
            <person name="Ma J."/>
        </authorList>
    </citation>
    <scope>NUCLEOTIDE SEQUENCE [LARGE SCALE GENOMIC DNA]</scope>
    <source>
        <strain evidence="2">JCM 18204</strain>
    </source>
</reference>
<dbReference type="EMBL" id="BAABJE010000005">
    <property type="protein sequence ID" value="GAA4791408.1"/>
    <property type="molecule type" value="Genomic_DNA"/>
</dbReference>
<gene>
    <name evidence="1" type="ORF">GCM10023307_15990</name>
</gene>
<dbReference type="Proteomes" id="UP001499959">
    <property type="component" value="Unassembled WGS sequence"/>
</dbReference>
<evidence type="ECO:0000313" key="2">
    <source>
        <dbReference type="Proteomes" id="UP001499959"/>
    </source>
</evidence>
<proteinExistence type="predicted"/>
<accession>A0ABP9B6R5</accession>
<organism evidence="1 2">
    <name type="scientific">Lysobacter hankyongensis</name>
    <dbReference type="NCBI Taxonomy" id="1176535"/>
    <lineage>
        <taxon>Bacteria</taxon>
        <taxon>Pseudomonadati</taxon>
        <taxon>Pseudomonadota</taxon>
        <taxon>Gammaproteobacteria</taxon>
        <taxon>Lysobacterales</taxon>
        <taxon>Lysobacteraceae</taxon>
        <taxon>Lysobacter</taxon>
    </lineage>
</organism>
<dbReference type="RefSeq" id="WP_345302779.1">
    <property type="nucleotide sequence ID" value="NZ_BAABJE010000005.1"/>
</dbReference>
<sequence length="106" mass="12058">MAQWHLDESINALGSKGWQLHAEIPGDERKTSAAWVIHRGNALMIDFEGLDDLSILPVEWAHACAARNSPHSLFFSRRGTHDALVRRRWLQQLKRFVESLDTLVSA</sequence>
<keyword evidence="2" id="KW-1185">Reference proteome</keyword>
<evidence type="ECO:0000313" key="1">
    <source>
        <dbReference type="EMBL" id="GAA4791408.1"/>
    </source>
</evidence>
<comment type="caution">
    <text evidence="1">The sequence shown here is derived from an EMBL/GenBank/DDBJ whole genome shotgun (WGS) entry which is preliminary data.</text>
</comment>
<protein>
    <submittedName>
        <fullName evidence="1">Uncharacterized protein</fullName>
    </submittedName>
</protein>
<name>A0ABP9B6R5_9GAMM</name>